<name>A0AAD9NVJ4_RIDPI</name>
<dbReference type="Proteomes" id="UP001209878">
    <property type="component" value="Unassembled WGS sequence"/>
</dbReference>
<evidence type="ECO:0000313" key="1">
    <source>
        <dbReference type="EMBL" id="KAK2181284.1"/>
    </source>
</evidence>
<dbReference type="AlphaFoldDB" id="A0AAD9NVJ4"/>
<comment type="caution">
    <text evidence="1">The sequence shown here is derived from an EMBL/GenBank/DDBJ whole genome shotgun (WGS) entry which is preliminary data.</text>
</comment>
<dbReference type="EMBL" id="JAODUO010000403">
    <property type="protein sequence ID" value="KAK2181284.1"/>
    <property type="molecule type" value="Genomic_DNA"/>
</dbReference>
<proteinExistence type="predicted"/>
<accession>A0AAD9NVJ4</accession>
<gene>
    <name evidence="1" type="ORF">NP493_402g01035</name>
</gene>
<evidence type="ECO:0000313" key="2">
    <source>
        <dbReference type="Proteomes" id="UP001209878"/>
    </source>
</evidence>
<sequence length="86" mass="9812">MKWTHILRIKTVYFGFSNTIAASSIRTGQPIMKRAQPQWQPPEGKFDVGLKLYNSLTRQKVCVFLSPASVVSHQPVSLQTHKQPLY</sequence>
<reference evidence="1" key="1">
    <citation type="journal article" date="2023" name="Mol. Biol. Evol.">
        <title>Third-Generation Sequencing Reveals the Adaptive Role of the Epigenome in Three Deep-Sea Polychaetes.</title>
        <authorList>
            <person name="Perez M."/>
            <person name="Aroh O."/>
            <person name="Sun Y."/>
            <person name="Lan Y."/>
            <person name="Juniper S.K."/>
            <person name="Young C.R."/>
            <person name="Angers B."/>
            <person name="Qian P.Y."/>
        </authorList>
    </citation>
    <scope>NUCLEOTIDE SEQUENCE</scope>
    <source>
        <strain evidence="1">R07B-5</strain>
    </source>
</reference>
<protein>
    <submittedName>
        <fullName evidence="1">Uncharacterized protein</fullName>
    </submittedName>
</protein>
<keyword evidence="2" id="KW-1185">Reference proteome</keyword>
<organism evidence="1 2">
    <name type="scientific">Ridgeia piscesae</name>
    <name type="common">Tubeworm</name>
    <dbReference type="NCBI Taxonomy" id="27915"/>
    <lineage>
        <taxon>Eukaryota</taxon>
        <taxon>Metazoa</taxon>
        <taxon>Spiralia</taxon>
        <taxon>Lophotrochozoa</taxon>
        <taxon>Annelida</taxon>
        <taxon>Polychaeta</taxon>
        <taxon>Sedentaria</taxon>
        <taxon>Canalipalpata</taxon>
        <taxon>Sabellida</taxon>
        <taxon>Siboglinidae</taxon>
        <taxon>Ridgeia</taxon>
    </lineage>
</organism>